<evidence type="ECO:0000256" key="7">
    <source>
        <dbReference type="ARBA" id="ARBA00023136"/>
    </source>
</evidence>
<feature type="transmembrane region" description="Helical" evidence="8">
    <location>
        <begin position="895"/>
        <end position="913"/>
    </location>
</feature>
<feature type="transmembrane region" description="Helical" evidence="8">
    <location>
        <begin position="444"/>
        <end position="461"/>
    </location>
</feature>
<feature type="transmembrane region" description="Helical" evidence="8">
    <location>
        <begin position="919"/>
        <end position="946"/>
    </location>
</feature>
<feature type="transmembrane region" description="Helical" evidence="8">
    <location>
        <begin position="363"/>
        <end position="383"/>
    </location>
</feature>
<gene>
    <name evidence="9" type="ORF">MNR06_02915</name>
</gene>
<feature type="transmembrane region" description="Helical" evidence="8">
    <location>
        <begin position="967"/>
        <end position="987"/>
    </location>
</feature>
<keyword evidence="3" id="KW-0813">Transport</keyword>
<comment type="subcellular location">
    <subcellularLocation>
        <location evidence="1">Cell membrane</location>
        <topology evidence="1">Multi-pass membrane protein</topology>
    </subcellularLocation>
</comment>
<feature type="transmembrane region" description="Helical" evidence="8">
    <location>
        <begin position="473"/>
        <end position="499"/>
    </location>
</feature>
<dbReference type="InterPro" id="IPR001036">
    <property type="entry name" value="Acrflvin-R"/>
</dbReference>
<evidence type="ECO:0000256" key="2">
    <source>
        <dbReference type="ARBA" id="ARBA00010942"/>
    </source>
</evidence>
<evidence type="ECO:0000313" key="10">
    <source>
        <dbReference type="Proteomes" id="UP000830116"/>
    </source>
</evidence>
<dbReference type="Proteomes" id="UP000830116">
    <property type="component" value="Chromosome"/>
</dbReference>
<dbReference type="Gene3D" id="3.30.70.1320">
    <property type="entry name" value="Multidrug efflux transporter AcrB pore domain like"/>
    <property type="match status" value="1"/>
</dbReference>
<name>A0ABY4CBT6_9BACT</name>
<dbReference type="PRINTS" id="PR00702">
    <property type="entry name" value="ACRIFLAVINRP"/>
</dbReference>
<keyword evidence="6 8" id="KW-1133">Transmembrane helix</keyword>
<keyword evidence="5 8" id="KW-0812">Transmembrane</keyword>
<feature type="transmembrane region" description="Helical" evidence="8">
    <location>
        <begin position="999"/>
        <end position="1023"/>
    </location>
</feature>
<organism evidence="9 10">
    <name type="scientific">Bdellovibrio reynosensis</name>
    <dbReference type="NCBI Taxonomy" id="2835041"/>
    <lineage>
        <taxon>Bacteria</taxon>
        <taxon>Pseudomonadati</taxon>
        <taxon>Bdellovibrionota</taxon>
        <taxon>Bdellovibrionia</taxon>
        <taxon>Bdellovibrionales</taxon>
        <taxon>Pseudobdellovibrionaceae</taxon>
        <taxon>Bdellovibrio</taxon>
    </lineage>
</organism>
<sequence>MLNSIIRFALNHRLLVISFSALLIVYGAITLKSLPIDVFPDLTKPTITIMTEGHGRAPEEVETLITLPLENSLNGIPGLERVRSTSGIGLSVIYLEFGWKADLYRSRQLVAEKLQLAREYLPKDTQPVMAPIASLMGQIQQIAISTTNESISPIELRTLAEWTVRPRLMAIPGVAQVISIGGGLKQYQISISAEKLNQYQITLEQLDTSLEKISQNTTGGFLDKDRQELLVRNIGAVSSIEDIQQTVVGLHFGRPILVKDIAQVQEGARTKRGDGSYLGKPAVIMVVQKQPGADTVSVTRSVDQAIAEMKSGFPKDVLINTNVFKQSHFIENAISGIIGKLKFGTVLVFIVLLVFLANLRMSLITLTAIPLSFFITFIVFKIMGLSVNTMTLGGLAIAIGELVDDSIVDVENIYRRFRENKLLKNPKSVLKVVFEASSEVRNSIVLATVIIALVFLPLLNLTGLEGRLFTPLAISYLTALLASLLVSLTITPVLSSYLLKTRDANKEAQHDTKLVAKLKAWDEKALKAVLDHPKKVLGGTALAFLISLSLVPFMGKDFLPQFNEGTAMIAVFAPPGISLKTSNEIGLAAERKIMEVPEIKSVSRRTGRAEQDEHAMGVNVSEIDVDFKSDSKRSREEILDDIRTRVGTIPGVGINVGQPISHLIDHMVSGVSAQIAIKIFGEELETLRGKAADVKLAIAPVAGLVDLRVEQQGLIPQLKIHVLREEAAHLGISSGEITELLESAFNGHVISQVLEGQKFFDLFYRFDESSRTSMDKMGNTIIKVMPDGRKVRLSEVADIYETEGPNEISRENGQRRIIISANVSGRDLGSVVADIQKNINAKVQFPQGYYVVYGGQFQAQKEASARILLFGAISILGIALILYSNFHSKMITAQIMLTIPFAFIGGIILLFFTDRSFTVASLVGFITLCGIASRNGIMMISHYLHLIKYEGESFSKEMVIRGSLERLIPVLMTATVASLALLPLVFAKGEPGSEILHPVAIVIVGGLISSTLLDIIVTPTVFYNFGKKAALKSIEDKNKELI</sequence>
<evidence type="ECO:0000256" key="3">
    <source>
        <dbReference type="ARBA" id="ARBA00022448"/>
    </source>
</evidence>
<dbReference type="PANTHER" id="PTHR32063">
    <property type="match status" value="1"/>
</dbReference>
<dbReference type="Gene3D" id="3.30.2090.10">
    <property type="entry name" value="Multidrug efflux transporter AcrB TolC docking domain, DN and DC subdomains"/>
    <property type="match status" value="2"/>
</dbReference>
<feature type="transmembrane region" description="Helical" evidence="8">
    <location>
        <begin position="863"/>
        <end position="883"/>
    </location>
</feature>
<dbReference type="PANTHER" id="PTHR32063:SF4">
    <property type="entry name" value="SLR6043 PROTEIN"/>
    <property type="match status" value="1"/>
</dbReference>
<evidence type="ECO:0000256" key="1">
    <source>
        <dbReference type="ARBA" id="ARBA00004651"/>
    </source>
</evidence>
<dbReference type="RefSeq" id="WP_243538524.1">
    <property type="nucleotide sequence ID" value="NZ_CP093442.1"/>
</dbReference>
<feature type="transmembrane region" description="Helical" evidence="8">
    <location>
        <begin position="333"/>
        <end position="356"/>
    </location>
</feature>
<dbReference type="Gene3D" id="3.30.70.1430">
    <property type="entry name" value="Multidrug efflux transporter AcrB pore domain"/>
    <property type="match status" value="2"/>
</dbReference>
<evidence type="ECO:0000256" key="5">
    <source>
        <dbReference type="ARBA" id="ARBA00022692"/>
    </source>
</evidence>
<protein>
    <submittedName>
        <fullName evidence="9">Efflux RND transporter permease subunit</fullName>
    </submittedName>
</protein>
<reference evidence="9" key="1">
    <citation type="submission" date="2022-03" db="EMBL/GenBank/DDBJ databases">
        <title>Genome Identification and Characterization of new species Bdellovibrio reynosense LBG001 sp. nov. from a Mexico soil sample.</title>
        <authorList>
            <person name="Camilli A."/>
            <person name="Ajao Y."/>
            <person name="Guo X."/>
        </authorList>
    </citation>
    <scope>NUCLEOTIDE SEQUENCE</scope>
    <source>
        <strain evidence="9">LBG001</strain>
    </source>
</reference>
<proteinExistence type="inferred from homology"/>
<evidence type="ECO:0000256" key="4">
    <source>
        <dbReference type="ARBA" id="ARBA00022475"/>
    </source>
</evidence>
<keyword evidence="10" id="KW-1185">Reference proteome</keyword>
<dbReference type="Gene3D" id="1.20.1640.10">
    <property type="entry name" value="Multidrug efflux transporter AcrB transmembrane domain"/>
    <property type="match status" value="2"/>
</dbReference>
<dbReference type="InterPro" id="IPR004763">
    <property type="entry name" value="CusA-like"/>
</dbReference>
<evidence type="ECO:0000256" key="6">
    <source>
        <dbReference type="ARBA" id="ARBA00022989"/>
    </source>
</evidence>
<feature type="transmembrane region" description="Helical" evidence="8">
    <location>
        <begin position="536"/>
        <end position="555"/>
    </location>
</feature>
<evidence type="ECO:0000313" key="9">
    <source>
        <dbReference type="EMBL" id="UOF01904.1"/>
    </source>
</evidence>
<evidence type="ECO:0000256" key="8">
    <source>
        <dbReference type="SAM" id="Phobius"/>
    </source>
</evidence>
<dbReference type="Pfam" id="PF00873">
    <property type="entry name" value="ACR_tran"/>
    <property type="match status" value="1"/>
</dbReference>
<dbReference type="InterPro" id="IPR027463">
    <property type="entry name" value="AcrB_DN_DC_subdom"/>
</dbReference>
<keyword evidence="7 8" id="KW-0472">Membrane</keyword>
<dbReference type="EMBL" id="CP093442">
    <property type="protein sequence ID" value="UOF01904.1"/>
    <property type="molecule type" value="Genomic_DNA"/>
</dbReference>
<dbReference type="Gene3D" id="3.30.70.1440">
    <property type="entry name" value="Multidrug efflux transporter AcrB pore domain"/>
    <property type="match status" value="1"/>
</dbReference>
<dbReference type="SUPFAM" id="SSF82866">
    <property type="entry name" value="Multidrug efflux transporter AcrB transmembrane domain"/>
    <property type="match status" value="2"/>
</dbReference>
<keyword evidence="4" id="KW-1003">Cell membrane</keyword>
<accession>A0ABY4CBT6</accession>
<dbReference type="NCBIfam" id="TIGR00914">
    <property type="entry name" value="2A0601"/>
    <property type="match status" value="1"/>
</dbReference>
<comment type="similarity">
    <text evidence="2">Belongs to the resistance-nodulation-cell division (RND) (TC 2.A.6) family.</text>
</comment>
<dbReference type="SUPFAM" id="SSF82693">
    <property type="entry name" value="Multidrug efflux transporter AcrB pore domain, PN1, PN2, PC1 and PC2 subdomains"/>
    <property type="match status" value="3"/>
</dbReference>
<dbReference type="SUPFAM" id="SSF82714">
    <property type="entry name" value="Multidrug efflux transporter AcrB TolC docking domain, DN and DC subdomains"/>
    <property type="match status" value="2"/>
</dbReference>